<dbReference type="Proteomes" id="UP000297907">
    <property type="component" value="Unassembled WGS sequence"/>
</dbReference>
<feature type="region of interest" description="Disordered" evidence="1">
    <location>
        <begin position="42"/>
        <end position="122"/>
    </location>
</feature>
<evidence type="ECO:0000313" key="3">
    <source>
        <dbReference type="EMBL" id="TFC07184.1"/>
    </source>
</evidence>
<feature type="transmembrane region" description="Helical" evidence="2">
    <location>
        <begin position="20"/>
        <end position="41"/>
    </location>
</feature>
<feature type="compositionally biased region" description="Pro residues" evidence="1">
    <location>
        <begin position="92"/>
        <end position="102"/>
    </location>
</feature>
<evidence type="ECO:0008006" key="5">
    <source>
        <dbReference type="Google" id="ProtNLM"/>
    </source>
</evidence>
<keyword evidence="2" id="KW-1133">Transmembrane helix</keyword>
<accession>A0A4R8WCV7</accession>
<evidence type="ECO:0000256" key="2">
    <source>
        <dbReference type="SAM" id="Phobius"/>
    </source>
</evidence>
<keyword evidence="2" id="KW-0472">Membrane</keyword>
<comment type="caution">
    <text evidence="3">The sequence shown here is derived from an EMBL/GenBank/DDBJ whole genome shotgun (WGS) entry which is preliminary data.</text>
</comment>
<gene>
    <name evidence="3" type="ORF">E3O42_00100</name>
</gene>
<dbReference type="AlphaFoldDB" id="A0A4R8WCV7"/>
<keyword evidence="2" id="KW-0812">Transmembrane</keyword>
<dbReference type="OrthoDB" id="505641at2"/>
<feature type="compositionally biased region" description="Low complexity" evidence="1">
    <location>
        <begin position="50"/>
        <end position="60"/>
    </location>
</feature>
<dbReference type="EMBL" id="SOFL01000001">
    <property type="protein sequence ID" value="TFC07184.1"/>
    <property type="molecule type" value="Genomic_DNA"/>
</dbReference>
<dbReference type="RefSeq" id="WP_134451921.1">
    <property type="nucleotide sequence ID" value="NZ_SOFL01000001.1"/>
</dbReference>
<evidence type="ECO:0000313" key="4">
    <source>
        <dbReference type="Proteomes" id="UP000297907"/>
    </source>
</evidence>
<dbReference type="InterPro" id="IPR011050">
    <property type="entry name" value="Pectin_lyase_fold/virulence"/>
</dbReference>
<proteinExistence type="predicted"/>
<name>A0A4R8WCV7_9MICO</name>
<sequence length="393" mass="40809">MTHIGKASKYTTTKTRQRPLIATAITSAVVIAVVTGGSIAASAHNDNGDSTTSSASVQKKSSSDSRWWQDKTNDRRSHDSEKRTAGSSQPYRPTPTTPPATTPPVTTSPVDTPQVTTQPVTTPAVTTPAVAAPAVAAPAQSGTWPTAATTGYPAGTNLKPSDGITVTTDGAVYDGVEFNGDVTIEANNVTIRNSKVNGRIDIRAPYANLLVQRVEIAGPGAGYTTKYPGIGYDNFTADGVNIHGWGDGAMFDSNVTIKNSWIHDIPVSGDSHNQAILSLGGPNFTIVNNRLDAGNEGNFTAALSFLNQWDAFTNTLVQGNLFNGGGYCVYGGGEDKGNAARPSSNVQFLDNTFGSEKNPKCGYYGPVTAFDAGGAGNVWSGNAMANGTAVTAP</sequence>
<feature type="compositionally biased region" description="Low complexity" evidence="1">
    <location>
        <begin position="103"/>
        <end position="122"/>
    </location>
</feature>
<protein>
    <recommendedName>
        <fullName evidence="5">Right handed beta helix domain-containing protein</fullName>
    </recommendedName>
</protein>
<organism evidence="3 4">
    <name type="scientific">Cryobacterium adonitolivorans</name>
    <dbReference type="NCBI Taxonomy" id="1259189"/>
    <lineage>
        <taxon>Bacteria</taxon>
        <taxon>Bacillati</taxon>
        <taxon>Actinomycetota</taxon>
        <taxon>Actinomycetes</taxon>
        <taxon>Micrococcales</taxon>
        <taxon>Microbacteriaceae</taxon>
        <taxon>Cryobacterium</taxon>
    </lineage>
</organism>
<feature type="compositionally biased region" description="Basic and acidic residues" evidence="1">
    <location>
        <begin position="61"/>
        <end position="84"/>
    </location>
</feature>
<keyword evidence="4" id="KW-1185">Reference proteome</keyword>
<reference evidence="3 4" key="1">
    <citation type="submission" date="2019-03" db="EMBL/GenBank/DDBJ databases">
        <title>Genomics of glacier-inhabiting Cryobacterium strains.</title>
        <authorList>
            <person name="Liu Q."/>
            <person name="Xin Y.-H."/>
        </authorList>
    </citation>
    <scope>NUCLEOTIDE SEQUENCE [LARGE SCALE GENOMIC DNA]</scope>
    <source>
        <strain evidence="3 4">RHLS22-1</strain>
    </source>
</reference>
<evidence type="ECO:0000256" key="1">
    <source>
        <dbReference type="SAM" id="MobiDB-lite"/>
    </source>
</evidence>
<dbReference type="SUPFAM" id="SSF51126">
    <property type="entry name" value="Pectin lyase-like"/>
    <property type="match status" value="1"/>
</dbReference>